<name>A0AA96LMI8_9BACL</name>
<proteinExistence type="predicted"/>
<keyword evidence="2" id="KW-1185">Reference proteome</keyword>
<accession>A0AA96LMI8</accession>
<evidence type="ECO:0000313" key="1">
    <source>
        <dbReference type="EMBL" id="WNR43891.1"/>
    </source>
</evidence>
<evidence type="ECO:0000313" key="2">
    <source>
        <dbReference type="Proteomes" id="UP001304650"/>
    </source>
</evidence>
<dbReference type="Gene3D" id="3.90.20.10">
    <property type="match status" value="1"/>
</dbReference>
<reference evidence="1" key="1">
    <citation type="submission" date="2022-02" db="EMBL/GenBank/DDBJ databases">
        <title>Paenibacillus sp. MBLB1832 Whole Genome Shotgun Sequencing.</title>
        <authorList>
            <person name="Hwang C.Y."/>
            <person name="Cho E.-S."/>
            <person name="Seo M.-J."/>
        </authorList>
    </citation>
    <scope>NUCLEOTIDE SEQUENCE</scope>
    <source>
        <strain evidence="1">MBLB1832</strain>
    </source>
</reference>
<dbReference type="KEGG" id="proo:MJB10_22785"/>
<organism evidence="1 2">
    <name type="scientific">Paenibacillus roseopurpureus</name>
    <dbReference type="NCBI Taxonomy" id="2918901"/>
    <lineage>
        <taxon>Bacteria</taxon>
        <taxon>Bacillati</taxon>
        <taxon>Bacillota</taxon>
        <taxon>Bacilli</taxon>
        <taxon>Bacillales</taxon>
        <taxon>Paenibacillaceae</taxon>
        <taxon>Paenibacillus</taxon>
    </lineage>
</organism>
<dbReference type="AlphaFoldDB" id="A0AA96LMI8"/>
<dbReference type="Proteomes" id="UP001304650">
    <property type="component" value="Chromosome"/>
</dbReference>
<protein>
    <recommendedName>
        <fullName evidence="3">t-SNARE coiled-coil homology domain-containing protein</fullName>
    </recommendedName>
</protein>
<dbReference type="EMBL" id="CP130319">
    <property type="protein sequence ID" value="WNR43891.1"/>
    <property type="molecule type" value="Genomic_DNA"/>
</dbReference>
<sequence>MHTRKIEVNYMEELLKKMMAKLESMDSRFDAIDSRLDAMDTKIDRIEHKLDAHHLENIESDNRLLEMIHTLRCETNVNFKKLDRRVKLIETDLDHTMIQVEECLTPKN</sequence>
<gene>
    <name evidence="1" type="ORF">MJB10_22785</name>
</gene>
<dbReference type="RefSeq" id="WP_314798848.1">
    <property type="nucleotide sequence ID" value="NZ_CP130319.1"/>
</dbReference>
<evidence type="ECO:0008006" key="3">
    <source>
        <dbReference type="Google" id="ProtNLM"/>
    </source>
</evidence>